<keyword evidence="1" id="KW-0472">Membrane</keyword>
<feature type="transmembrane region" description="Helical" evidence="1">
    <location>
        <begin position="93"/>
        <end position="116"/>
    </location>
</feature>
<keyword evidence="3" id="KW-1185">Reference proteome</keyword>
<dbReference type="RefSeq" id="WP_241036479.1">
    <property type="nucleotide sequence ID" value="NZ_BAAAJF010000002.1"/>
</dbReference>
<feature type="transmembrane region" description="Helical" evidence="1">
    <location>
        <begin position="24"/>
        <end position="46"/>
    </location>
</feature>
<name>A0ABS9TD32_9PSEU</name>
<evidence type="ECO:0000313" key="2">
    <source>
        <dbReference type="EMBL" id="MCH6166449.1"/>
    </source>
</evidence>
<evidence type="ECO:0000256" key="1">
    <source>
        <dbReference type="SAM" id="Phobius"/>
    </source>
</evidence>
<keyword evidence="1" id="KW-0812">Transmembrane</keyword>
<feature type="transmembrane region" description="Helical" evidence="1">
    <location>
        <begin position="58"/>
        <end position="81"/>
    </location>
</feature>
<accession>A0ABS9TD32</accession>
<keyword evidence="1" id="KW-1133">Transmembrane helix</keyword>
<gene>
    <name evidence="2" type="ORF">MMF94_12220</name>
</gene>
<evidence type="ECO:0008006" key="4">
    <source>
        <dbReference type="Google" id="ProtNLM"/>
    </source>
</evidence>
<organism evidence="2 3">
    <name type="scientific">Pseudonocardia alaniniphila</name>
    <dbReference type="NCBI Taxonomy" id="75291"/>
    <lineage>
        <taxon>Bacteria</taxon>
        <taxon>Bacillati</taxon>
        <taxon>Actinomycetota</taxon>
        <taxon>Actinomycetes</taxon>
        <taxon>Pseudonocardiales</taxon>
        <taxon>Pseudonocardiaceae</taxon>
        <taxon>Pseudonocardia</taxon>
    </lineage>
</organism>
<proteinExistence type="predicted"/>
<dbReference type="Proteomes" id="UP001299970">
    <property type="component" value="Unassembled WGS sequence"/>
</dbReference>
<dbReference type="EMBL" id="JAKXMK010000009">
    <property type="protein sequence ID" value="MCH6166449.1"/>
    <property type="molecule type" value="Genomic_DNA"/>
</dbReference>
<reference evidence="2 3" key="1">
    <citation type="submission" date="2022-03" db="EMBL/GenBank/DDBJ databases">
        <title>Pseudonocardia alaer sp. nov., a novel actinomycete isolated from reed forest soil.</title>
        <authorList>
            <person name="Wang L."/>
        </authorList>
    </citation>
    <scope>NUCLEOTIDE SEQUENCE [LARGE SCALE GENOMIC DNA]</scope>
    <source>
        <strain evidence="2 3">Y-16303</strain>
    </source>
</reference>
<sequence>MGITDSGPIMPVTGWSTTGGDLRIAHFVGIHALQALPLLAMLLSLPAGRAILLRAETVHIRLVVVASAGYAGLTGLTWWQALRGQPLLRPDGLTMVVVGLLVALVVAGAAAVVAAGRRDARRLQRMAT</sequence>
<comment type="caution">
    <text evidence="2">The sequence shown here is derived from an EMBL/GenBank/DDBJ whole genome shotgun (WGS) entry which is preliminary data.</text>
</comment>
<evidence type="ECO:0000313" key="3">
    <source>
        <dbReference type="Proteomes" id="UP001299970"/>
    </source>
</evidence>
<protein>
    <recommendedName>
        <fullName evidence="4">DUF2231 domain-containing protein</fullName>
    </recommendedName>
</protein>